<protein>
    <recommendedName>
        <fullName evidence="8">Molybdenum cofactor guanylyltransferase</fullName>
        <shortName evidence="8">MoCo guanylyltransferase</shortName>
        <ecNumber evidence="8">2.7.7.77</ecNumber>
    </recommendedName>
    <alternativeName>
        <fullName evidence="8">GTP:molybdopterin guanylyltransferase</fullName>
    </alternativeName>
    <alternativeName>
        <fullName evidence="8">Mo-MPT guanylyltransferase</fullName>
    </alternativeName>
    <alternativeName>
        <fullName evidence="8">Molybdopterin guanylyltransferase</fullName>
    </alternativeName>
    <alternativeName>
        <fullName evidence="8">Molybdopterin-guanine dinucleotide synthase</fullName>
        <shortName evidence="8">MGD synthase</shortName>
    </alternativeName>
</protein>
<dbReference type="InterPro" id="IPR029044">
    <property type="entry name" value="Nucleotide-diphossugar_trans"/>
</dbReference>
<evidence type="ECO:0000313" key="10">
    <source>
        <dbReference type="EMBL" id="OHY91198.1"/>
    </source>
</evidence>
<sequence length="214" mass="22951">MTSKSDSHSDPVAVSAVILAGGRATRMGGEDKGWVALAGRPLIDHVLARLRPQVDEVLINANRSQPRYQALAPVISDDNNDYLGPLAGMQAGLAAARHDWVLFVPCDGPALPLDLMSRFRAALTPQTELVVAHDGDWLQPVVALLHKSLLPSLTAALAEGERKIDIWFARHNMAVVSFADQPDAFINLNSPAELAAYEARLLAPAIDPQQGVTS</sequence>
<dbReference type="InterPro" id="IPR025877">
    <property type="entry name" value="MobA-like_NTP_Trfase"/>
</dbReference>
<comment type="subunit">
    <text evidence="8">Monomer.</text>
</comment>
<keyword evidence="5 8" id="KW-0460">Magnesium</keyword>
<evidence type="ECO:0000256" key="1">
    <source>
        <dbReference type="ARBA" id="ARBA00022490"/>
    </source>
</evidence>
<dbReference type="GeneID" id="58922005"/>
<dbReference type="Pfam" id="PF12804">
    <property type="entry name" value="NTP_transf_3"/>
    <property type="match status" value="1"/>
</dbReference>
<dbReference type="AlphaFoldDB" id="A0A1S2CT21"/>
<keyword evidence="10" id="KW-0548">Nucleotidyltransferase</keyword>
<evidence type="ECO:0000256" key="5">
    <source>
        <dbReference type="ARBA" id="ARBA00022842"/>
    </source>
</evidence>
<comment type="catalytic activity">
    <reaction evidence="8">
        <text>Mo-molybdopterin + GTP + H(+) = Mo-molybdopterin guanine dinucleotide + diphosphate</text>
        <dbReference type="Rhea" id="RHEA:34243"/>
        <dbReference type="ChEBI" id="CHEBI:15378"/>
        <dbReference type="ChEBI" id="CHEBI:33019"/>
        <dbReference type="ChEBI" id="CHEBI:37565"/>
        <dbReference type="ChEBI" id="CHEBI:71302"/>
        <dbReference type="ChEBI" id="CHEBI:71310"/>
        <dbReference type="EC" id="2.7.7.77"/>
    </reaction>
</comment>
<evidence type="ECO:0000256" key="4">
    <source>
        <dbReference type="ARBA" id="ARBA00022741"/>
    </source>
</evidence>
<keyword evidence="3 8" id="KW-0479">Metal-binding</keyword>
<comment type="subcellular location">
    <subcellularLocation>
        <location evidence="8">Cytoplasm</location>
    </subcellularLocation>
</comment>
<evidence type="ECO:0000256" key="2">
    <source>
        <dbReference type="ARBA" id="ARBA00022679"/>
    </source>
</evidence>
<dbReference type="Proteomes" id="UP000179934">
    <property type="component" value="Unassembled WGS sequence"/>
</dbReference>
<dbReference type="HAMAP" id="MF_00316">
    <property type="entry name" value="MobA"/>
    <property type="match status" value="1"/>
</dbReference>
<gene>
    <name evidence="8" type="primary">mobA</name>
    <name evidence="10" type="ORF">BJD16_04415</name>
</gene>
<dbReference type="STRING" id="646.BJD16_04415"/>
<keyword evidence="2 8" id="KW-0808">Transferase</keyword>
<dbReference type="GO" id="GO:0061603">
    <property type="term" value="F:molybdenum cofactor guanylyltransferase activity"/>
    <property type="evidence" value="ECO:0007669"/>
    <property type="project" value="UniProtKB-EC"/>
</dbReference>
<dbReference type="EC" id="2.7.7.77" evidence="8"/>
<evidence type="ECO:0000259" key="9">
    <source>
        <dbReference type="Pfam" id="PF12804"/>
    </source>
</evidence>
<comment type="similarity">
    <text evidence="8">Belongs to the MobA family.</text>
</comment>
<accession>A0A1S2CT21</accession>
<keyword evidence="4 8" id="KW-0547">Nucleotide-binding</keyword>
<reference evidence="10 11" key="1">
    <citation type="submission" date="2016-09" db="EMBL/GenBank/DDBJ databases">
        <title>Draft Genome Sequence of Aeromonas sobria Strain 08005, Isolated from Sick Rana catesbeiana.</title>
        <authorList>
            <person name="Yang Q."/>
        </authorList>
    </citation>
    <scope>NUCLEOTIDE SEQUENCE [LARGE SCALE GENOMIC DNA]</scope>
    <source>
        <strain evidence="10 11">08005</strain>
    </source>
</reference>
<feature type="domain" description="MobA-like NTP transferase" evidence="9">
    <location>
        <begin position="16"/>
        <end position="164"/>
    </location>
</feature>
<comment type="cofactor">
    <cofactor evidence="8">
        <name>Mg(2+)</name>
        <dbReference type="ChEBI" id="CHEBI:18420"/>
    </cofactor>
</comment>
<feature type="binding site" evidence="8">
    <location>
        <begin position="19"/>
        <end position="21"/>
    </location>
    <ligand>
        <name>GTP</name>
        <dbReference type="ChEBI" id="CHEBI:37565"/>
    </ligand>
</feature>
<dbReference type="NCBIfam" id="TIGR02665">
    <property type="entry name" value="molyb_mobA"/>
    <property type="match status" value="1"/>
</dbReference>
<evidence type="ECO:0000256" key="7">
    <source>
        <dbReference type="ARBA" id="ARBA00023150"/>
    </source>
</evidence>
<feature type="binding site" evidence="8">
    <location>
        <position position="107"/>
    </location>
    <ligand>
        <name>GTP</name>
        <dbReference type="ChEBI" id="CHEBI:37565"/>
    </ligand>
</feature>
<dbReference type="EMBL" id="MKFU01000023">
    <property type="protein sequence ID" value="OHY91198.1"/>
    <property type="molecule type" value="Genomic_DNA"/>
</dbReference>
<comment type="domain">
    <text evidence="8">The N-terminal domain determines nucleotide recognition and specific binding, while the C-terminal domain determines the specific binding to the target protein.</text>
</comment>
<keyword evidence="7 8" id="KW-0501">Molybdenum cofactor biosynthesis</keyword>
<dbReference type="Gene3D" id="3.90.550.10">
    <property type="entry name" value="Spore Coat Polysaccharide Biosynthesis Protein SpsA, Chain A"/>
    <property type="match status" value="1"/>
</dbReference>
<comment type="function">
    <text evidence="8">Transfers a GMP moiety from GTP to Mo-molybdopterin (Mo-MPT) cofactor (Moco or molybdenum cofactor) to form Mo-molybdopterin guanine dinucleotide (Mo-MGD) cofactor.</text>
</comment>
<feature type="binding site" evidence="8">
    <location>
        <position position="60"/>
    </location>
    <ligand>
        <name>GTP</name>
        <dbReference type="ChEBI" id="CHEBI:37565"/>
    </ligand>
</feature>
<proteinExistence type="inferred from homology"/>
<evidence type="ECO:0000256" key="8">
    <source>
        <dbReference type="HAMAP-Rule" id="MF_00316"/>
    </source>
</evidence>
<dbReference type="RefSeq" id="WP_042020230.1">
    <property type="nucleotide sequence ID" value="NZ_CDBW01000016.1"/>
</dbReference>
<dbReference type="CDD" id="cd02503">
    <property type="entry name" value="MobA"/>
    <property type="match status" value="1"/>
</dbReference>
<dbReference type="GO" id="GO:0005737">
    <property type="term" value="C:cytoplasm"/>
    <property type="evidence" value="ECO:0007669"/>
    <property type="project" value="UniProtKB-SubCell"/>
</dbReference>
<dbReference type="GO" id="GO:0046872">
    <property type="term" value="F:metal ion binding"/>
    <property type="evidence" value="ECO:0007669"/>
    <property type="project" value="UniProtKB-KW"/>
</dbReference>
<evidence type="ECO:0000256" key="3">
    <source>
        <dbReference type="ARBA" id="ARBA00022723"/>
    </source>
</evidence>
<dbReference type="OrthoDB" id="9788394at2"/>
<name>A0A1S2CT21_AERSO</name>
<evidence type="ECO:0000256" key="6">
    <source>
        <dbReference type="ARBA" id="ARBA00023134"/>
    </source>
</evidence>
<dbReference type="InterPro" id="IPR013482">
    <property type="entry name" value="Molybde_CF_guanTrfase"/>
</dbReference>
<comment type="caution">
    <text evidence="10">The sequence shown here is derived from an EMBL/GenBank/DDBJ whole genome shotgun (WGS) entry which is preliminary data.</text>
</comment>
<dbReference type="PANTHER" id="PTHR19136:SF81">
    <property type="entry name" value="MOLYBDENUM COFACTOR GUANYLYLTRANSFERASE"/>
    <property type="match status" value="1"/>
</dbReference>
<dbReference type="PANTHER" id="PTHR19136">
    <property type="entry name" value="MOLYBDENUM COFACTOR GUANYLYLTRANSFERASE"/>
    <property type="match status" value="1"/>
</dbReference>
<feature type="binding site" evidence="8">
    <location>
        <position position="107"/>
    </location>
    <ligand>
        <name>Mg(2+)</name>
        <dbReference type="ChEBI" id="CHEBI:18420"/>
    </ligand>
</feature>
<dbReference type="SUPFAM" id="SSF53448">
    <property type="entry name" value="Nucleotide-diphospho-sugar transferases"/>
    <property type="match status" value="1"/>
</dbReference>
<dbReference type="GO" id="GO:1902758">
    <property type="term" value="P:bis(molybdopterin guanine dinucleotide)molybdenum biosynthetic process"/>
    <property type="evidence" value="ECO:0007669"/>
    <property type="project" value="TreeGrafter"/>
</dbReference>
<evidence type="ECO:0000313" key="11">
    <source>
        <dbReference type="Proteomes" id="UP000179934"/>
    </source>
</evidence>
<keyword evidence="6 8" id="KW-0342">GTP-binding</keyword>
<keyword evidence="1 8" id="KW-0963">Cytoplasm</keyword>
<organism evidence="10 11">
    <name type="scientific">Aeromonas sobria</name>
    <dbReference type="NCBI Taxonomy" id="646"/>
    <lineage>
        <taxon>Bacteria</taxon>
        <taxon>Pseudomonadati</taxon>
        <taxon>Pseudomonadota</taxon>
        <taxon>Gammaproteobacteria</taxon>
        <taxon>Aeromonadales</taxon>
        <taxon>Aeromonadaceae</taxon>
        <taxon>Aeromonas</taxon>
    </lineage>
</organism>
<feature type="binding site" evidence="8">
    <location>
        <position position="77"/>
    </location>
    <ligand>
        <name>GTP</name>
        <dbReference type="ChEBI" id="CHEBI:37565"/>
    </ligand>
</feature>
<feature type="binding site" evidence="8">
    <location>
        <position position="32"/>
    </location>
    <ligand>
        <name>GTP</name>
        <dbReference type="ChEBI" id="CHEBI:37565"/>
    </ligand>
</feature>
<dbReference type="GO" id="GO:0005525">
    <property type="term" value="F:GTP binding"/>
    <property type="evidence" value="ECO:0007669"/>
    <property type="project" value="UniProtKB-UniRule"/>
</dbReference>